<dbReference type="InterPro" id="IPR014729">
    <property type="entry name" value="Rossmann-like_a/b/a_fold"/>
</dbReference>
<keyword evidence="4" id="KW-1185">Reference proteome</keyword>
<evidence type="ECO:0000256" key="1">
    <source>
        <dbReference type="ARBA" id="ARBA00008791"/>
    </source>
</evidence>
<evidence type="ECO:0000259" key="2">
    <source>
        <dbReference type="Pfam" id="PF00582"/>
    </source>
</evidence>
<reference evidence="3 4" key="1">
    <citation type="journal article" date="2017" name="Genome Announc.">
        <title>Complete Genome Sequences of Two Acetylene-Fermenting Pelobacter acetylenicus Strains.</title>
        <authorList>
            <person name="Sutton J.M."/>
            <person name="Baesman S.M."/>
            <person name="Fierst J.L."/>
            <person name="Poret-Peterson A.T."/>
            <person name="Oremland R.S."/>
            <person name="Dunlap D.S."/>
            <person name="Akob D.M."/>
        </authorList>
    </citation>
    <scope>NUCLEOTIDE SEQUENCE [LARGE SCALE GENOMIC DNA]</scope>
    <source>
        <strain evidence="3 4">SFB93</strain>
    </source>
</reference>
<dbReference type="EMBL" id="CP015519">
    <property type="protein sequence ID" value="APG28127.1"/>
    <property type="molecule type" value="Genomic_DNA"/>
</dbReference>
<dbReference type="PANTHER" id="PTHR46268:SF22">
    <property type="entry name" value="SENSOR PROTEIN KDPD-RELATED"/>
    <property type="match status" value="1"/>
</dbReference>
<dbReference type="STRING" id="1842532.A7E78_09900"/>
<comment type="similarity">
    <text evidence="1">Belongs to the universal stress protein A family.</text>
</comment>
<dbReference type="PANTHER" id="PTHR46268">
    <property type="entry name" value="STRESS RESPONSE PROTEIN NHAX"/>
    <property type="match status" value="1"/>
</dbReference>
<dbReference type="Proteomes" id="UP000182517">
    <property type="component" value="Chromosome"/>
</dbReference>
<protein>
    <submittedName>
        <fullName evidence="3">Universal stress protein</fullName>
    </submittedName>
</protein>
<dbReference type="Pfam" id="PF00582">
    <property type="entry name" value="Usp"/>
    <property type="match status" value="1"/>
</dbReference>
<dbReference type="AlphaFoldDB" id="A0A1L3GQC0"/>
<sequence>MAKIDRILVVSRSTKSCQKTVHYGISLARQYNAELFILHVEHNPFGTKGWSLPIFSLEEDYKKLLQEAKKDLDRIIAQEKTAGLPIREMIVTGEPTKEIVKVVEEENIDLLVLLSHEEWHLEHFLFGRTNRELVRKMPCSIFLVKKDPEPVAF</sequence>
<evidence type="ECO:0000313" key="3">
    <source>
        <dbReference type="EMBL" id="APG28127.1"/>
    </source>
</evidence>
<accession>A0A1L3GQC0</accession>
<evidence type="ECO:0000313" key="4">
    <source>
        <dbReference type="Proteomes" id="UP000182517"/>
    </source>
</evidence>
<dbReference type="Gene3D" id="3.40.50.620">
    <property type="entry name" value="HUPs"/>
    <property type="match status" value="1"/>
</dbReference>
<dbReference type="OrthoDB" id="5395985at2"/>
<gene>
    <name evidence="3" type="ORF">A7E78_09900</name>
</gene>
<dbReference type="CDD" id="cd00293">
    <property type="entry name" value="USP-like"/>
    <property type="match status" value="1"/>
</dbReference>
<dbReference type="RefSeq" id="WP_072284087.1">
    <property type="nucleotide sequence ID" value="NZ_CP015519.1"/>
</dbReference>
<organism evidence="3 4">
    <name type="scientific">Syntrophotalea acetylenivorans</name>
    <dbReference type="NCBI Taxonomy" id="1842532"/>
    <lineage>
        <taxon>Bacteria</taxon>
        <taxon>Pseudomonadati</taxon>
        <taxon>Thermodesulfobacteriota</taxon>
        <taxon>Desulfuromonadia</taxon>
        <taxon>Desulfuromonadales</taxon>
        <taxon>Syntrophotaleaceae</taxon>
        <taxon>Syntrophotalea</taxon>
    </lineage>
</organism>
<dbReference type="SUPFAM" id="SSF52402">
    <property type="entry name" value="Adenine nucleotide alpha hydrolases-like"/>
    <property type="match status" value="1"/>
</dbReference>
<feature type="domain" description="UspA" evidence="2">
    <location>
        <begin position="4"/>
        <end position="145"/>
    </location>
</feature>
<proteinExistence type="inferred from homology"/>
<name>A0A1L3GQC0_9BACT</name>
<dbReference type="InterPro" id="IPR006016">
    <property type="entry name" value="UspA"/>
</dbReference>
<dbReference type="KEGG" id="pef:A7E78_09900"/>